<feature type="region of interest" description="Disordered" evidence="1">
    <location>
        <begin position="90"/>
        <end position="144"/>
    </location>
</feature>
<evidence type="ECO:0000256" key="1">
    <source>
        <dbReference type="SAM" id="MobiDB-lite"/>
    </source>
</evidence>
<protein>
    <submittedName>
        <fullName evidence="2">Uncharacterized protein</fullName>
    </submittedName>
</protein>
<name>A0AAP0LRJ8_9ROSI</name>
<sequence>MATQFDVEGVLGSSPPATVTLVFIVTGDCNASAESSLSWWVTAYSTKQRYGALVSDVAEAKKKIGRRKAPKMKVPIGGGQVLKCKGRKCKIKSPKACKKPKAPKRPKIDADEGGDPIEEGGGDAEEAEPEPEAEAGADEESSPP</sequence>
<evidence type="ECO:0000313" key="2">
    <source>
        <dbReference type="EMBL" id="KAK9181406.1"/>
    </source>
</evidence>
<accession>A0AAP0LRJ8</accession>
<organism evidence="2 3">
    <name type="scientific">Citrus x changshan-huyou</name>
    <dbReference type="NCBI Taxonomy" id="2935761"/>
    <lineage>
        <taxon>Eukaryota</taxon>
        <taxon>Viridiplantae</taxon>
        <taxon>Streptophyta</taxon>
        <taxon>Embryophyta</taxon>
        <taxon>Tracheophyta</taxon>
        <taxon>Spermatophyta</taxon>
        <taxon>Magnoliopsida</taxon>
        <taxon>eudicotyledons</taxon>
        <taxon>Gunneridae</taxon>
        <taxon>Pentapetalae</taxon>
        <taxon>rosids</taxon>
        <taxon>malvids</taxon>
        <taxon>Sapindales</taxon>
        <taxon>Rutaceae</taxon>
        <taxon>Aurantioideae</taxon>
        <taxon>Citrus</taxon>
    </lineage>
</organism>
<reference evidence="2 3" key="1">
    <citation type="submission" date="2024-05" db="EMBL/GenBank/DDBJ databases">
        <title>Haplotype-resolved chromosome-level genome assembly of Huyou (Citrus changshanensis).</title>
        <authorList>
            <person name="Miao C."/>
            <person name="Chen W."/>
            <person name="Wu Y."/>
            <person name="Wang L."/>
            <person name="Zhao S."/>
            <person name="Grierson D."/>
            <person name="Xu C."/>
            <person name="Chen K."/>
        </authorList>
    </citation>
    <scope>NUCLEOTIDE SEQUENCE [LARGE SCALE GENOMIC DNA]</scope>
    <source>
        <strain evidence="2">01-14</strain>
        <tissue evidence="2">Leaf</tissue>
    </source>
</reference>
<gene>
    <name evidence="2" type="ORF">WN944_024543</name>
</gene>
<feature type="compositionally biased region" description="Acidic residues" evidence="1">
    <location>
        <begin position="111"/>
        <end position="144"/>
    </location>
</feature>
<keyword evidence="3" id="KW-1185">Reference proteome</keyword>
<evidence type="ECO:0000313" key="3">
    <source>
        <dbReference type="Proteomes" id="UP001428341"/>
    </source>
</evidence>
<dbReference type="AlphaFoldDB" id="A0AAP0LRJ8"/>
<feature type="compositionally biased region" description="Basic residues" evidence="1">
    <location>
        <begin position="90"/>
        <end position="105"/>
    </location>
</feature>
<proteinExistence type="predicted"/>
<dbReference type="EMBL" id="JBCGBO010000024">
    <property type="protein sequence ID" value="KAK9181406.1"/>
    <property type="molecule type" value="Genomic_DNA"/>
</dbReference>
<dbReference type="Proteomes" id="UP001428341">
    <property type="component" value="Unassembled WGS sequence"/>
</dbReference>
<comment type="caution">
    <text evidence="2">The sequence shown here is derived from an EMBL/GenBank/DDBJ whole genome shotgun (WGS) entry which is preliminary data.</text>
</comment>